<name>A0ABP9PTX7_9PSEU</name>
<evidence type="ECO:0000313" key="2">
    <source>
        <dbReference type="EMBL" id="GAA5151383.1"/>
    </source>
</evidence>
<gene>
    <name evidence="2" type="ORF">GCM10023321_18330</name>
</gene>
<evidence type="ECO:0008006" key="4">
    <source>
        <dbReference type="Google" id="ProtNLM"/>
    </source>
</evidence>
<accession>A0ABP9PTX7</accession>
<comment type="caution">
    <text evidence="2">The sequence shown here is derived from an EMBL/GenBank/DDBJ whole genome shotgun (WGS) entry which is preliminary data.</text>
</comment>
<proteinExistence type="inferred from homology"/>
<dbReference type="Proteomes" id="UP001428817">
    <property type="component" value="Unassembled WGS sequence"/>
</dbReference>
<protein>
    <recommendedName>
        <fullName evidence="4">Prevent-host-death family protein</fullName>
    </recommendedName>
</protein>
<organism evidence="2 3">
    <name type="scientific">Pseudonocardia eucalypti</name>
    <dbReference type="NCBI Taxonomy" id="648755"/>
    <lineage>
        <taxon>Bacteria</taxon>
        <taxon>Bacillati</taxon>
        <taxon>Actinomycetota</taxon>
        <taxon>Actinomycetes</taxon>
        <taxon>Pseudonocardiales</taxon>
        <taxon>Pseudonocardiaceae</taxon>
        <taxon>Pseudonocardia</taxon>
    </lineage>
</organism>
<reference evidence="3" key="1">
    <citation type="journal article" date="2019" name="Int. J. Syst. Evol. Microbiol.">
        <title>The Global Catalogue of Microorganisms (GCM) 10K type strain sequencing project: providing services to taxonomists for standard genome sequencing and annotation.</title>
        <authorList>
            <consortium name="The Broad Institute Genomics Platform"/>
            <consortium name="The Broad Institute Genome Sequencing Center for Infectious Disease"/>
            <person name="Wu L."/>
            <person name="Ma J."/>
        </authorList>
    </citation>
    <scope>NUCLEOTIDE SEQUENCE [LARGE SCALE GENOMIC DNA]</scope>
    <source>
        <strain evidence="3">JCM 18303</strain>
    </source>
</reference>
<keyword evidence="3" id="KW-1185">Reference proteome</keyword>
<dbReference type="RefSeq" id="WP_185064555.1">
    <property type="nucleotide sequence ID" value="NZ_BAABJP010000007.1"/>
</dbReference>
<dbReference type="InterPro" id="IPR036165">
    <property type="entry name" value="YefM-like_sf"/>
</dbReference>
<evidence type="ECO:0000313" key="3">
    <source>
        <dbReference type="Proteomes" id="UP001428817"/>
    </source>
</evidence>
<dbReference type="EMBL" id="BAABJP010000007">
    <property type="protein sequence ID" value="GAA5151383.1"/>
    <property type="molecule type" value="Genomic_DNA"/>
</dbReference>
<comment type="similarity">
    <text evidence="1">Belongs to the phD/YefM antitoxin family.</text>
</comment>
<sequence>MKHITQHELLEDFPAIMRAIENGAGFVITRDGIPIVDIIPLGRTEVVVDRNTSNNSIFGS</sequence>
<evidence type="ECO:0000256" key="1">
    <source>
        <dbReference type="ARBA" id="ARBA00009981"/>
    </source>
</evidence>
<dbReference type="SUPFAM" id="SSF143120">
    <property type="entry name" value="YefM-like"/>
    <property type="match status" value="1"/>
</dbReference>